<comment type="caution">
    <text evidence="5">The sequence shown here is derived from an EMBL/GenBank/DDBJ whole genome shotgun (WGS) entry which is preliminary data.</text>
</comment>
<keyword evidence="2 5" id="KW-0378">Hydrolase</keyword>
<dbReference type="GO" id="GO:0016998">
    <property type="term" value="P:cell wall macromolecule catabolic process"/>
    <property type="evidence" value="ECO:0007669"/>
    <property type="project" value="InterPro"/>
</dbReference>
<proteinExistence type="inferred from homology"/>
<comment type="similarity">
    <text evidence="1">Belongs to the glycosyl hydrolase 25 family.</text>
</comment>
<evidence type="ECO:0000256" key="2">
    <source>
        <dbReference type="ARBA" id="ARBA00022801"/>
    </source>
</evidence>
<dbReference type="InterPro" id="IPR017853">
    <property type="entry name" value="GH"/>
</dbReference>
<evidence type="ECO:0000256" key="1">
    <source>
        <dbReference type="ARBA" id="ARBA00010646"/>
    </source>
</evidence>
<dbReference type="GO" id="GO:0003796">
    <property type="term" value="F:lysozyme activity"/>
    <property type="evidence" value="ECO:0007669"/>
    <property type="project" value="InterPro"/>
</dbReference>
<evidence type="ECO:0000313" key="6">
    <source>
        <dbReference type="Proteomes" id="UP000233491"/>
    </source>
</evidence>
<reference evidence="5 6" key="1">
    <citation type="submission" date="2017-12" db="EMBL/GenBank/DDBJ databases">
        <title>Anaerobic carbon monoxide metabolism by Pleomorphomonas carboxyditropha sp. nov., a new mesophilic hydrogenogenic carboxidotroph.</title>
        <authorList>
            <person name="Esquivel-Elizondo S."/>
            <person name="Krajmalnik-Brown R."/>
        </authorList>
    </citation>
    <scope>NUCLEOTIDE SEQUENCE [LARGE SCALE GENOMIC DNA]</scope>
    <source>
        <strain evidence="5 6">R5-392</strain>
    </source>
</reference>
<protein>
    <submittedName>
        <fullName evidence="5">Glycoside hydrolase</fullName>
    </submittedName>
</protein>
<dbReference type="PROSITE" id="PS51257">
    <property type="entry name" value="PROKAR_LIPOPROTEIN"/>
    <property type="match status" value="1"/>
</dbReference>
<dbReference type="Proteomes" id="UP000233491">
    <property type="component" value="Unassembled WGS sequence"/>
</dbReference>
<dbReference type="InterPro" id="IPR018077">
    <property type="entry name" value="Glyco_hydro_fam25_subgr"/>
</dbReference>
<organism evidence="5 6">
    <name type="scientific">Pleomorphomonas diazotrophica</name>
    <dbReference type="NCBI Taxonomy" id="1166257"/>
    <lineage>
        <taxon>Bacteria</taxon>
        <taxon>Pseudomonadati</taxon>
        <taxon>Pseudomonadota</taxon>
        <taxon>Alphaproteobacteria</taxon>
        <taxon>Hyphomicrobiales</taxon>
        <taxon>Pleomorphomonadaceae</taxon>
        <taxon>Pleomorphomonas</taxon>
    </lineage>
</organism>
<dbReference type="PANTHER" id="PTHR34135:SF2">
    <property type="entry name" value="LYSOZYME"/>
    <property type="match status" value="1"/>
</dbReference>
<evidence type="ECO:0000256" key="3">
    <source>
        <dbReference type="ARBA" id="ARBA00023295"/>
    </source>
</evidence>
<dbReference type="PROSITE" id="PS51904">
    <property type="entry name" value="GLYCOSYL_HYDROL_F25_2"/>
    <property type="match status" value="1"/>
</dbReference>
<dbReference type="GO" id="GO:0009253">
    <property type="term" value="P:peptidoglycan catabolic process"/>
    <property type="evidence" value="ECO:0007669"/>
    <property type="project" value="InterPro"/>
</dbReference>
<dbReference type="Gene3D" id="3.20.20.80">
    <property type="entry name" value="Glycosidases"/>
    <property type="match status" value="1"/>
</dbReference>
<evidence type="ECO:0000256" key="4">
    <source>
        <dbReference type="SAM" id="SignalP"/>
    </source>
</evidence>
<evidence type="ECO:0000313" key="5">
    <source>
        <dbReference type="EMBL" id="PKR88382.1"/>
    </source>
</evidence>
<dbReference type="GO" id="GO:0016052">
    <property type="term" value="P:carbohydrate catabolic process"/>
    <property type="evidence" value="ECO:0007669"/>
    <property type="project" value="TreeGrafter"/>
</dbReference>
<feature type="signal peptide" evidence="4">
    <location>
        <begin position="1"/>
        <end position="20"/>
    </location>
</feature>
<dbReference type="AlphaFoldDB" id="A0A1I4ULQ4"/>
<keyword evidence="3" id="KW-0326">Glycosidase</keyword>
<gene>
    <name evidence="5" type="ORF">CXZ10_15300</name>
</gene>
<dbReference type="OrthoDB" id="9798192at2"/>
<dbReference type="InterPro" id="IPR002053">
    <property type="entry name" value="Glyco_hydro_25"/>
</dbReference>
<dbReference type="EMBL" id="PJNW01000012">
    <property type="protein sequence ID" value="PKR88382.1"/>
    <property type="molecule type" value="Genomic_DNA"/>
</dbReference>
<keyword evidence="4" id="KW-0732">Signal</keyword>
<keyword evidence="6" id="KW-1185">Reference proteome</keyword>
<dbReference type="RefSeq" id="WP_101290225.1">
    <property type="nucleotide sequence ID" value="NZ_FOUQ01000008.1"/>
</dbReference>
<dbReference type="Pfam" id="PF01183">
    <property type="entry name" value="Glyco_hydro_25"/>
    <property type="match status" value="1"/>
</dbReference>
<dbReference type="CDD" id="cd06413">
    <property type="entry name" value="GH25_muramidase_1"/>
    <property type="match status" value="1"/>
</dbReference>
<dbReference type="SUPFAM" id="SSF51445">
    <property type="entry name" value="(Trans)glycosidases"/>
    <property type="match status" value="1"/>
</dbReference>
<sequence length="267" mass="30054">MAISRSLLFRAAAVALSALMAGCSAVSFDEEPVRAAVRPGATFEIRQPSKDAIEGIDVSYFQEAVDWQAVAGDDIRFAFIKATEGGDRLDERFHENFAGARQAGVLRGAYHFWYHCRPGIEQAAWFIRNVPRDDSALPPVLDIEWTPTSPTCRKRPPAAELHAEMQAFLDAVEAYYGKRPVIYTTLDFYEDRMDGAFETYPLWVRSTAAKPHEKYGNRHWHFWQYTSTGQVAGVNGKADRNVFYGSEAQFQTFLAESVVRPAMVAER</sequence>
<name>A0A1I4ULQ4_9HYPH</name>
<feature type="chain" id="PRO_5015065778" evidence="4">
    <location>
        <begin position="21"/>
        <end position="267"/>
    </location>
</feature>
<dbReference type="SMART" id="SM00641">
    <property type="entry name" value="Glyco_25"/>
    <property type="match status" value="1"/>
</dbReference>
<dbReference type="PANTHER" id="PTHR34135">
    <property type="entry name" value="LYSOZYME"/>
    <property type="match status" value="1"/>
</dbReference>
<accession>A0A1I4ULQ4</accession>